<organism evidence="1 2">
    <name type="scientific">Trichonephila clavipes</name>
    <name type="common">Golden silk orbweaver</name>
    <name type="synonym">Nephila clavipes</name>
    <dbReference type="NCBI Taxonomy" id="2585209"/>
    <lineage>
        <taxon>Eukaryota</taxon>
        <taxon>Metazoa</taxon>
        <taxon>Ecdysozoa</taxon>
        <taxon>Arthropoda</taxon>
        <taxon>Chelicerata</taxon>
        <taxon>Arachnida</taxon>
        <taxon>Araneae</taxon>
        <taxon>Araneomorphae</taxon>
        <taxon>Entelegynae</taxon>
        <taxon>Araneoidea</taxon>
        <taxon>Nephilidae</taxon>
        <taxon>Trichonephila</taxon>
    </lineage>
</organism>
<evidence type="ECO:0000313" key="2">
    <source>
        <dbReference type="Proteomes" id="UP000887159"/>
    </source>
</evidence>
<protein>
    <submittedName>
        <fullName evidence="1">Uncharacterized protein</fullName>
    </submittedName>
</protein>
<proteinExistence type="predicted"/>
<evidence type="ECO:0000313" key="1">
    <source>
        <dbReference type="EMBL" id="GFY28273.1"/>
    </source>
</evidence>
<comment type="caution">
    <text evidence="1">The sequence shown here is derived from an EMBL/GenBank/DDBJ whole genome shotgun (WGS) entry which is preliminary data.</text>
</comment>
<gene>
    <name evidence="1" type="ORF">TNCV_4396071</name>
</gene>
<reference evidence="1" key="1">
    <citation type="submission" date="2020-08" db="EMBL/GenBank/DDBJ databases">
        <title>Multicomponent nature underlies the extraordinary mechanical properties of spider dragline silk.</title>
        <authorList>
            <person name="Kono N."/>
            <person name="Nakamura H."/>
            <person name="Mori M."/>
            <person name="Yoshida Y."/>
            <person name="Ohtoshi R."/>
            <person name="Malay A.D."/>
            <person name="Moran D.A.P."/>
            <person name="Tomita M."/>
            <person name="Numata K."/>
            <person name="Arakawa K."/>
        </authorList>
    </citation>
    <scope>NUCLEOTIDE SEQUENCE</scope>
</reference>
<dbReference type="Proteomes" id="UP000887159">
    <property type="component" value="Unassembled WGS sequence"/>
</dbReference>
<accession>A0A8X6W4X2</accession>
<dbReference type="EMBL" id="BMAU01021383">
    <property type="protein sequence ID" value="GFY28273.1"/>
    <property type="molecule type" value="Genomic_DNA"/>
</dbReference>
<dbReference type="AlphaFoldDB" id="A0A8X6W4X2"/>
<keyword evidence="2" id="KW-1185">Reference proteome</keyword>
<sequence length="91" mass="10575">MASQLALVSGRIFRQTVYRYYARRPVPWTPSNRKLIVEPKTSVVDTIRRRGGTESRFTRQKGLLSSLHLEIKWGSLSFLLRNRFGRKGILV</sequence>
<name>A0A8X6W4X2_TRICX</name>